<name>A0A8X7VNJ5_BRACI</name>
<reference evidence="1 2" key="1">
    <citation type="submission" date="2020-02" db="EMBL/GenBank/DDBJ databases">
        <authorList>
            <person name="Ma Q."/>
            <person name="Huang Y."/>
            <person name="Song X."/>
            <person name="Pei D."/>
        </authorList>
    </citation>
    <scope>NUCLEOTIDE SEQUENCE [LARGE SCALE GENOMIC DNA]</scope>
    <source>
        <strain evidence="1">Sxm20200214</strain>
        <tissue evidence="1">Leaf</tissue>
    </source>
</reference>
<accession>A0A8X7VNJ5</accession>
<sequence>MKRNITNLLPLAPENAEDSIPQRSFPLQFWQRRDEGDEEAEETLRNVRLHLRCPIWNSYPLPCGGEIMTNVSPVLKYKSDFDTFTGSRYFTCKNYEDDGMHFLQPWAFGVQEEVQCLRREVNDMAEEIAKLKRLITSTSRP</sequence>
<dbReference type="EMBL" id="JAAMPC010000004">
    <property type="protein sequence ID" value="KAG2314479.1"/>
    <property type="molecule type" value="Genomic_DNA"/>
</dbReference>
<comment type="caution">
    <text evidence="1">The sequence shown here is derived from an EMBL/GenBank/DDBJ whole genome shotgun (WGS) entry which is preliminary data.</text>
</comment>
<dbReference type="Proteomes" id="UP000886595">
    <property type="component" value="Unassembled WGS sequence"/>
</dbReference>
<evidence type="ECO:0000313" key="2">
    <source>
        <dbReference type="Proteomes" id="UP000886595"/>
    </source>
</evidence>
<proteinExistence type="predicted"/>
<evidence type="ECO:0000313" key="1">
    <source>
        <dbReference type="EMBL" id="KAG2314479.1"/>
    </source>
</evidence>
<dbReference type="AlphaFoldDB" id="A0A8X7VNJ5"/>
<organism evidence="1 2">
    <name type="scientific">Brassica carinata</name>
    <name type="common">Ethiopian mustard</name>
    <name type="synonym">Abyssinian cabbage</name>
    <dbReference type="NCBI Taxonomy" id="52824"/>
    <lineage>
        <taxon>Eukaryota</taxon>
        <taxon>Viridiplantae</taxon>
        <taxon>Streptophyta</taxon>
        <taxon>Embryophyta</taxon>
        <taxon>Tracheophyta</taxon>
        <taxon>Spermatophyta</taxon>
        <taxon>Magnoliopsida</taxon>
        <taxon>eudicotyledons</taxon>
        <taxon>Gunneridae</taxon>
        <taxon>Pentapetalae</taxon>
        <taxon>rosids</taxon>
        <taxon>malvids</taxon>
        <taxon>Brassicales</taxon>
        <taxon>Brassicaceae</taxon>
        <taxon>Brassiceae</taxon>
        <taxon>Brassica</taxon>
    </lineage>
</organism>
<keyword evidence="2" id="KW-1185">Reference proteome</keyword>
<protein>
    <submittedName>
        <fullName evidence="1">Uncharacterized protein</fullName>
    </submittedName>
</protein>
<gene>
    <name evidence="1" type="ORF">Bca52824_017601</name>
</gene>